<feature type="binding site" evidence="1">
    <location>
        <position position="102"/>
    </location>
    <ligand>
        <name>a divalent metal cation</name>
        <dbReference type="ChEBI" id="CHEBI:60240"/>
    </ligand>
</feature>
<feature type="active site" description="Proton acceptor" evidence="1">
    <location>
        <position position="101"/>
    </location>
</feature>
<reference evidence="2 3" key="1">
    <citation type="submission" date="2016-10" db="EMBL/GenBank/DDBJ databases">
        <authorList>
            <person name="de Groot N.N."/>
        </authorList>
    </citation>
    <scope>NUCLEOTIDE SEQUENCE [LARGE SCALE GENOMIC DNA]</scope>
    <source>
        <strain evidence="2 3">CGMCC 1.9156</strain>
    </source>
</reference>
<keyword evidence="1" id="KW-0413">Isomerase</keyword>
<evidence type="ECO:0000256" key="1">
    <source>
        <dbReference type="HAMAP-Rule" id="MF_02243"/>
    </source>
</evidence>
<gene>
    <name evidence="1" type="primary">uxaE</name>
    <name evidence="2" type="ORF">SAMN05216283_10728</name>
</gene>
<keyword evidence="1" id="KW-0479">Metal-binding</keyword>
<keyword evidence="3" id="KW-1185">Reference proteome</keyword>
<evidence type="ECO:0000313" key="3">
    <source>
        <dbReference type="Proteomes" id="UP000198964"/>
    </source>
</evidence>
<dbReference type="Proteomes" id="UP000198964">
    <property type="component" value="Unassembled WGS sequence"/>
</dbReference>
<organism evidence="2 3">
    <name type="scientific">Sunxiuqinia elliptica</name>
    <dbReference type="NCBI Taxonomy" id="655355"/>
    <lineage>
        <taxon>Bacteria</taxon>
        <taxon>Pseudomonadati</taxon>
        <taxon>Bacteroidota</taxon>
        <taxon>Bacteroidia</taxon>
        <taxon>Marinilabiliales</taxon>
        <taxon>Prolixibacteraceae</taxon>
        <taxon>Sunxiuqinia</taxon>
    </lineage>
</organism>
<feature type="binding site" evidence="1">
    <location>
        <position position="280"/>
    </location>
    <ligand>
        <name>a divalent metal cation</name>
        <dbReference type="ChEBI" id="CHEBI:60240"/>
    </ligand>
</feature>
<name>A0A1I2IY96_9BACT</name>
<comment type="catalytic activity">
    <reaction evidence="1">
        <text>keto-D-tagaturonate = keto-D-fructuronate</text>
        <dbReference type="Rhea" id="RHEA:51656"/>
        <dbReference type="ChEBI" id="CHEBI:17886"/>
        <dbReference type="ChEBI" id="CHEBI:59881"/>
        <dbReference type="EC" id="5.1.2.7"/>
    </reaction>
</comment>
<feature type="active site" description="Proton donor" evidence="1">
    <location>
        <position position="198"/>
    </location>
</feature>
<comment type="similarity">
    <text evidence="1">Belongs to the UxaE family.</text>
</comment>
<dbReference type="GO" id="GO:0016856">
    <property type="term" value="F:racemase and epimerase activity, acting on hydroxy acids and derivatives"/>
    <property type="evidence" value="ECO:0007669"/>
    <property type="project" value="UniProtKB-UniRule"/>
</dbReference>
<comment type="function">
    <text evidence="1">Catalyzes the epimerization of D-tagaturonate (D-TagA) to D-fructuronate (D-FruA).</text>
</comment>
<dbReference type="Pfam" id="PF16257">
    <property type="entry name" value="UxaE"/>
    <property type="match status" value="1"/>
</dbReference>
<dbReference type="EC" id="5.1.2.7" evidence="1"/>
<sequence>MKRIVRQSSYFYKNRILNRIVKQMELSKYSFGVGDRFSHQGEAQLRAIVKANKAGVNVAPVWNKSNREHGIVHTQPNDVRQEADAAVAALGWEQAYFVDADHINLGTVAPFVDGSDFFTLDVAAFIGQPSSDEVIAAFLKECERYKGQLVIPGIKDPITVDDQLLREIANQFLAAVEQAAAIYNCLVERKGKGNFITEVSMDEVAQPQTPVDLFFILKMLADKNIPVQTIAPKFTGRFNKGVDYVGDQAQFAREFEEDVLVIDYAVQQFGLPADLKLSVHSGSDKFSIYPAMGAIIKKYDKGLHVKTAGTTWLEEVIGLALAGGEALEAARDIYTTALARQDELCAPYADVIDIDPEQLPSVDEVNGWTGEQFANALRHIPNHPEYNPNFRQLIHVGYKVAAEMGTRYYSLLEAHAEIIGACVEENIYERHLKRLFDL</sequence>
<dbReference type="GO" id="GO:0046872">
    <property type="term" value="F:metal ion binding"/>
    <property type="evidence" value="ECO:0007669"/>
    <property type="project" value="UniProtKB-UniRule"/>
</dbReference>
<protein>
    <recommendedName>
        <fullName evidence="1">Tagaturonate/fructuronate epimerase</fullName>
        <shortName evidence="1">D-TagA/D-FruA epimerase</shortName>
        <ecNumber evidence="1">5.1.2.7</ecNumber>
    </recommendedName>
</protein>
<proteinExistence type="inferred from homology"/>
<dbReference type="InterPro" id="IPR032586">
    <property type="entry name" value="UxaE"/>
</dbReference>
<dbReference type="AlphaFoldDB" id="A0A1I2IY96"/>
<evidence type="ECO:0000313" key="2">
    <source>
        <dbReference type="EMBL" id="SFF46710.1"/>
    </source>
</evidence>
<dbReference type="HAMAP" id="MF_02243">
    <property type="entry name" value="UxaE"/>
    <property type="match status" value="1"/>
</dbReference>
<feature type="binding site" evidence="1">
    <location>
        <position position="240"/>
    </location>
    <ligand>
        <name>a divalent metal cation</name>
        <dbReference type="ChEBI" id="CHEBI:60240"/>
    </ligand>
</feature>
<comment type="cofactor">
    <cofactor evidence="1">
        <name>a divalent metal cation</name>
        <dbReference type="ChEBI" id="CHEBI:60240"/>
    </cofactor>
</comment>
<dbReference type="EMBL" id="FONW01000007">
    <property type="protein sequence ID" value="SFF46710.1"/>
    <property type="molecule type" value="Genomic_DNA"/>
</dbReference>
<dbReference type="STRING" id="655355.SAMN05216283_10728"/>
<accession>A0A1I2IY96</accession>